<keyword evidence="6 8" id="KW-1133">Transmembrane helix</keyword>
<dbReference type="InterPro" id="IPR037185">
    <property type="entry name" value="EmrE-like"/>
</dbReference>
<feature type="transmembrane region" description="Helical" evidence="8">
    <location>
        <begin position="127"/>
        <end position="144"/>
    </location>
</feature>
<dbReference type="EMBL" id="FQ312002">
    <property type="protein sequence ID" value="CBW14589.1"/>
    <property type="molecule type" value="Genomic_DNA"/>
</dbReference>
<comment type="subcellular location">
    <subcellularLocation>
        <location evidence="1">Cell membrane</location>
        <topology evidence="1">Multi-pass membrane protein</topology>
    </subcellularLocation>
</comment>
<feature type="transmembrane region" description="Helical" evidence="8">
    <location>
        <begin position="102"/>
        <end position="120"/>
    </location>
</feature>
<evidence type="ECO:0000259" key="9">
    <source>
        <dbReference type="Pfam" id="PF00892"/>
    </source>
</evidence>
<feature type="transmembrane region" description="Helical" evidence="8">
    <location>
        <begin position="34"/>
        <end position="52"/>
    </location>
</feature>
<dbReference type="KEGG" id="hpr:PARA_04820"/>
<feature type="transmembrane region" description="Helical" evidence="8">
    <location>
        <begin position="72"/>
        <end position="90"/>
    </location>
</feature>
<evidence type="ECO:0000313" key="11">
    <source>
        <dbReference type="Proteomes" id="UP000007052"/>
    </source>
</evidence>
<dbReference type="SUPFAM" id="SSF103481">
    <property type="entry name" value="Multidrug resistance efflux transporter EmrE"/>
    <property type="match status" value="1"/>
</dbReference>
<dbReference type="Proteomes" id="UP000007052">
    <property type="component" value="Chromosome"/>
</dbReference>
<evidence type="ECO:0000256" key="8">
    <source>
        <dbReference type="SAM" id="Phobius"/>
    </source>
</evidence>
<keyword evidence="5 8" id="KW-0812">Transmembrane</keyword>
<feature type="transmembrane region" description="Helical" evidence="8">
    <location>
        <begin position="264"/>
        <end position="284"/>
    </location>
</feature>
<keyword evidence="7 8" id="KW-0472">Membrane</keyword>
<gene>
    <name evidence="10" type="ordered locus">PARA_04820</name>
</gene>
<feature type="transmembrane region" description="Helical" evidence="8">
    <location>
        <begin position="240"/>
        <end position="258"/>
    </location>
</feature>
<name>A0AB33QE22_HAEP3</name>
<evidence type="ECO:0000256" key="7">
    <source>
        <dbReference type="ARBA" id="ARBA00023136"/>
    </source>
</evidence>
<keyword evidence="3" id="KW-0813">Transport</keyword>
<dbReference type="InterPro" id="IPR004626">
    <property type="entry name" value="RarD"/>
</dbReference>
<reference evidence="11" key="1">
    <citation type="submission" date="2010-07" db="EMBL/GenBank/DDBJ databases">
        <title>The genome sequence of Haemophilus parainfluenzae T3T1.</title>
        <authorList>
            <person name="Crook D."/>
            <person name="Hood D."/>
            <person name="Moxon R."/>
            <person name="Parkhill J."/>
            <person name="Aslett M."/>
            <person name="Bentley S.D."/>
        </authorList>
    </citation>
    <scope>NUCLEOTIDE SEQUENCE [LARGE SCALE GENOMIC DNA]</scope>
    <source>
        <strain evidence="11">T3T1</strain>
    </source>
</reference>
<feature type="transmembrane region" description="Helical" evidence="8">
    <location>
        <begin position="5"/>
        <end position="22"/>
    </location>
</feature>
<protein>
    <recommendedName>
        <fullName evidence="9">EamA domain-containing protein</fullName>
    </recommendedName>
</protein>
<evidence type="ECO:0000256" key="3">
    <source>
        <dbReference type="ARBA" id="ARBA00022448"/>
    </source>
</evidence>
<proteinExistence type="inferred from homology"/>
<sequence length="295" mass="32682">MLRGILISLLASLLFGYMYYFSTLLKPLSGTDIFGYRMLFTFPFVALSVIMFKQKQALVEHLKRIKNRPLFALSYIICGALMGYQMWLFLWAPNNGSSLSVSFGYLLLPIVMVAAGRIIFKERISTLKFIAVVIAAVGVISNIVLKGGLSWEAIVICVGYTTYFSIRKALKNTDLGAFCLEMIALLPVSVYFALQTDFATVQESNPNIWGLLVLLGLISGSALIAYVIASNMLPMNLLGLLGYVETILMVIISFLIGEKMDADSYPLFICLVLAMSLIIFDGVYKQRVKGTNHVV</sequence>
<feature type="transmembrane region" description="Helical" evidence="8">
    <location>
        <begin position="175"/>
        <end position="194"/>
    </location>
</feature>
<dbReference type="NCBIfam" id="TIGR00688">
    <property type="entry name" value="rarD"/>
    <property type="match status" value="1"/>
</dbReference>
<evidence type="ECO:0000313" key="10">
    <source>
        <dbReference type="EMBL" id="CBW14589.1"/>
    </source>
</evidence>
<dbReference type="RefSeq" id="WP_014064380.1">
    <property type="nucleotide sequence ID" value="NC_015964.1"/>
</dbReference>
<dbReference type="AlphaFoldDB" id="A0AB33QE22"/>
<evidence type="ECO:0000256" key="4">
    <source>
        <dbReference type="ARBA" id="ARBA00022475"/>
    </source>
</evidence>
<evidence type="ECO:0000256" key="5">
    <source>
        <dbReference type="ARBA" id="ARBA00022692"/>
    </source>
</evidence>
<dbReference type="GO" id="GO:0005886">
    <property type="term" value="C:plasma membrane"/>
    <property type="evidence" value="ECO:0007669"/>
    <property type="project" value="UniProtKB-SubCell"/>
</dbReference>
<evidence type="ECO:0000256" key="2">
    <source>
        <dbReference type="ARBA" id="ARBA00007362"/>
    </source>
</evidence>
<evidence type="ECO:0000256" key="1">
    <source>
        <dbReference type="ARBA" id="ARBA00004651"/>
    </source>
</evidence>
<feature type="domain" description="EamA" evidence="9">
    <location>
        <begin position="3"/>
        <end position="140"/>
    </location>
</feature>
<feature type="transmembrane region" description="Helical" evidence="8">
    <location>
        <begin position="150"/>
        <end position="166"/>
    </location>
</feature>
<feature type="transmembrane region" description="Helical" evidence="8">
    <location>
        <begin position="206"/>
        <end position="228"/>
    </location>
</feature>
<accession>A0AB33QE22</accession>
<keyword evidence="4" id="KW-1003">Cell membrane</keyword>
<dbReference type="InterPro" id="IPR000620">
    <property type="entry name" value="EamA_dom"/>
</dbReference>
<comment type="similarity">
    <text evidence="2">Belongs to the EamA transporter family.</text>
</comment>
<organism evidence="10 11">
    <name type="scientific">Haemophilus parainfluenzae (strain T3T1)</name>
    <dbReference type="NCBI Taxonomy" id="862965"/>
    <lineage>
        <taxon>Bacteria</taxon>
        <taxon>Pseudomonadati</taxon>
        <taxon>Pseudomonadota</taxon>
        <taxon>Gammaproteobacteria</taxon>
        <taxon>Pasteurellales</taxon>
        <taxon>Pasteurellaceae</taxon>
        <taxon>Haemophilus</taxon>
    </lineage>
</organism>
<dbReference type="Pfam" id="PF00892">
    <property type="entry name" value="EamA"/>
    <property type="match status" value="1"/>
</dbReference>
<evidence type="ECO:0000256" key="6">
    <source>
        <dbReference type="ARBA" id="ARBA00022989"/>
    </source>
</evidence>